<feature type="region of interest" description="Disordered" evidence="1">
    <location>
        <begin position="747"/>
        <end position="772"/>
    </location>
</feature>
<feature type="region of interest" description="Disordered" evidence="1">
    <location>
        <begin position="587"/>
        <end position="623"/>
    </location>
</feature>
<feature type="compositionally biased region" description="Polar residues" evidence="1">
    <location>
        <begin position="747"/>
        <end position="761"/>
    </location>
</feature>
<feature type="compositionally biased region" description="Low complexity" evidence="1">
    <location>
        <begin position="537"/>
        <end position="548"/>
    </location>
</feature>
<feature type="region of interest" description="Disordered" evidence="1">
    <location>
        <begin position="42"/>
        <end position="63"/>
    </location>
</feature>
<feature type="compositionally biased region" description="Basic and acidic residues" evidence="1">
    <location>
        <begin position="589"/>
        <end position="608"/>
    </location>
</feature>
<feature type="compositionally biased region" description="Low complexity" evidence="1">
    <location>
        <begin position="826"/>
        <end position="835"/>
    </location>
</feature>
<name>A0A6F9DEZ5_9ASCI</name>
<feature type="domain" description="KANSL3 helical" evidence="2">
    <location>
        <begin position="128"/>
        <end position="220"/>
    </location>
</feature>
<feature type="compositionally biased region" description="Polar residues" evidence="1">
    <location>
        <begin position="613"/>
        <end position="623"/>
    </location>
</feature>
<evidence type="ECO:0000256" key="1">
    <source>
        <dbReference type="SAM" id="MobiDB-lite"/>
    </source>
</evidence>
<dbReference type="AlphaFoldDB" id="A0A6F9DEZ5"/>
<dbReference type="Pfam" id="PF23154">
    <property type="entry name" value="KANSL3_1st"/>
    <property type="match status" value="1"/>
</dbReference>
<dbReference type="InterPro" id="IPR056519">
    <property type="entry name" value="KANSL3_1st"/>
</dbReference>
<feature type="compositionally biased region" description="Acidic residues" evidence="1">
    <location>
        <begin position="53"/>
        <end position="63"/>
    </location>
</feature>
<dbReference type="EMBL" id="LR786110">
    <property type="protein sequence ID" value="CAB3257871.1"/>
    <property type="molecule type" value="mRNA"/>
</dbReference>
<organism evidence="3">
    <name type="scientific">Phallusia mammillata</name>
    <dbReference type="NCBI Taxonomy" id="59560"/>
    <lineage>
        <taxon>Eukaryota</taxon>
        <taxon>Metazoa</taxon>
        <taxon>Chordata</taxon>
        <taxon>Tunicata</taxon>
        <taxon>Ascidiacea</taxon>
        <taxon>Phlebobranchia</taxon>
        <taxon>Ascidiidae</taxon>
        <taxon>Phallusia</taxon>
    </lineage>
</organism>
<feature type="compositionally biased region" description="Basic residues" evidence="1">
    <location>
        <begin position="837"/>
        <end position="846"/>
    </location>
</feature>
<dbReference type="PANTHER" id="PTHR13136">
    <property type="entry name" value="TESTIS DEVELOPMENT PROTEIN PRTD"/>
    <property type="match status" value="1"/>
</dbReference>
<feature type="compositionally biased region" description="Polar residues" evidence="1">
    <location>
        <begin position="930"/>
        <end position="944"/>
    </location>
</feature>
<feature type="region of interest" description="Disordered" evidence="1">
    <location>
        <begin position="785"/>
        <end position="861"/>
    </location>
</feature>
<gene>
    <name evidence="3" type="primary">Kansl3</name>
</gene>
<dbReference type="InterPro" id="IPR026555">
    <property type="entry name" value="NSL3/Tex30"/>
</dbReference>
<feature type="region of interest" description="Disordered" evidence="1">
    <location>
        <begin position="528"/>
        <end position="548"/>
    </location>
</feature>
<accession>A0A6F9DEZ5</accession>
<dbReference type="GO" id="GO:0045944">
    <property type="term" value="P:positive regulation of transcription by RNA polymerase II"/>
    <property type="evidence" value="ECO:0007669"/>
    <property type="project" value="TreeGrafter"/>
</dbReference>
<protein>
    <submittedName>
        <fullName evidence="3">KAT8 regulatory NSL complex subunit 3-like</fullName>
    </submittedName>
</protein>
<sequence length="1127" mass="122583">MSWFERDHCYTKHWSEERLKDSSRIIPVKTVLTPCQLFGATSQIRPNKNSDQNDSDSDSEIDVDTCDENPNTIGSSSWHCADQKARMQMNECERHAIATANKSFALHDQELVWEDTINKSSWGIMEMKLFNRVVSILQSEKMARLAYKGNSDEIVLRRLSVDRSAARLRSALTSVGWSLKLTQWLHLLLIEKLPTTLLSIYLDIMQTLRSMVPALVERMIMPSRDTGTGASERLGILLKRPWDPAVTAVVSNMKQQMNLGHSILFIVVQCTVMQSSMPVTSRRLRFWNSLLSQIGKVIQTGSTSDETDNMAEKLKWSVHDLAGQTLNNIRKRIRELSAKHPTRKIVLLGWHTASLLNCHACLKEKVAAVVCLGFPLYTMFGERGTIDDVLCDITTPMLFVVGDRAMSCRVSDLEDVRETSFTEAMTSLMVVNGADDWLRVSDNTKRQCAVTQSMADRKILECICEFLHTIFATEQADRTEGGVCRKKSSSFMGDEHLAKRLKFGHERGNTPERMLTGKRHHSYTEFADTQAKRHRSSSPMSRHYPSSSSQLDDFLINQNDEGVSGQLHGLSFNLQTGSISGLTAMPGAHGDEVQRSYGKGHDRLEGRDAAGGSSRSITIDLTKDPNAQLSSALSRRKSQLLQPTEKQTEAAIAAILGGDKSDDAATSHTAVMSPSADLRRFAKPTPTESDPPAVSLPAPQPVKSGMHSGSLTLNLGASNPMASINLIKPDPPTSRKMVNQGPVAFSRSQSFSVDQSRSVLASRSRRDDRETQQATAILEQLTSNLDTGVGSRSPSPDQFLTSTGKKMQGMSSNVRRRSSFDSIGARTTTTRTPTTKGRSRVYKQKSRPLNPTTTPAPASVSLSKSKPSVVRYVLTSSGLSGIISSASGTTNKVTLVQEAGPTVSPQMSRGSKPRPIPLVFSPSARKPVTMATSGSVRAPSSTMRVVSRDVSKQPTSTQSSTPLVDLMLGSAASSLAKSSKVGVKIPPGSQVPGRSAVIKLDGVSTRKEMQTVTISRPIAKPLQHGEGGPVVFLPDNALQKKTQIVRSGATGVSTGTKFLSIARPRAVSTGAPDAKNAAPVARTKSDGVVENQLGSGVRMPALVLTKLQVDSLESSTSQAGTSNRSDK</sequence>
<dbReference type="GO" id="GO:0044545">
    <property type="term" value="C:NSL complex"/>
    <property type="evidence" value="ECO:0007669"/>
    <property type="project" value="TreeGrafter"/>
</dbReference>
<feature type="region of interest" description="Disordered" evidence="1">
    <location>
        <begin position="929"/>
        <end position="961"/>
    </location>
</feature>
<evidence type="ECO:0000259" key="2">
    <source>
        <dbReference type="Pfam" id="PF23154"/>
    </source>
</evidence>
<feature type="region of interest" description="Disordered" evidence="1">
    <location>
        <begin position="660"/>
        <end position="714"/>
    </location>
</feature>
<dbReference type="PANTHER" id="PTHR13136:SF16">
    <property type="entry name" value="KAT8 REGULATORY NSL COMPLEX SUBUNIT 3"/>
    <property type="match status" value="1"/>
</dbReference>
<evidence type="ECO:0000313" key="3">
    <source>
        <dbReference type="EMBL" id="CAB3257871.1"/>
    </source>
</evidence>
<reference evidence="3" key="1">
    <citation type="submission" date="2020-04" db="EMBL/GenBank/DDBJ databases">
        <authorList>
            <person name="Neveu A P."/>
        </authorList>
    </citation>
    <scope>NUCLEOTIDE SEQUENCE</scope>
    <source>
        <tissue evidence="3">Whole embryo</tissue>
    </source>
</reference>
<proteinExistence type="evidence at transcript level"/>
<feature type="compositionally biased region" description="Polar residues" evidence="1">
    <location>
        <begin position="785"/>
        <end position="813"/>
    </location>
</feature>